<proteinExistence type="predicted"/>
<organism evidence="1 2">
    <name type="scientific">Xenoophorus captivus</name>
    <dbReference type="NCBI Taxonomy" id="1517983"/>
    <lineage>
        <taxon>Eukaryota</taxon>
        <taxon>Metazoa</taxon>
        <taxon>Chordata</taxon>
        <taxon>Craniata</taxon>
        <taxon>Vertebrata</taxon>
        <taxon>Euteleostomi</taxon>
        <taxon>Actinopterygii</taxon>
        <taxon>Neopterygii</taxon>
        <taxon>Teleostei</taxon>
        <taxon>Neoteleostei</taxon>
        <taxon>Acanthomorphata</taxon>
        <taxon>Ovalentaria</taxon>
        <taxon>Atherinomorphae</taxon>
        <taxon>Cyprinodontiformes</taxon>
        <taxon>Goodeidae</taxon>
        <taxon>Xenoophorus</taxon>
    </lineage>
</organism>
<evidence type="ECO:0000313" key="1">
    <source>
        <dbReference type="EMBL" id="MEQ2207496.1"/>
    </source>
</evidence>
<evidence type="ECO:0000313" key="2">
    <source>
        <dbReference type="Proteomes" id="UP001434883"/>
    </source>
</evidence>
<reference evidence="1 2" key="1">
    <citation type="submission" date="2021-06" db="EMBL/GenBank/DDBJ databases">
        <authorList>
            <person name="Palmer J.M."/>
        </authorList>
    </citation>
    <scope>NUCLEOTIDE SEQUENCE [LARGE SCALE GENOMIC DNA]</scope>
    <source>
        <strain evidence="1 2">XC_2019</strain>
        <tissue evidence="1">Muscle</tissue>
    </source>
</reference>
<accession>A0ABV0RH90</accession>
<feature type="non-terminal residue" evidence="1">
    <location>
        <position position="1"/>
    </location>
</feature>
<gene>
    <name evidence="1" type="ORF">XENOCAPTIV_013504</name>
</gene>
<dbReference type="EMBL" id="JAHRIN010044822">
    <property type="protein sequence ID" value="MEQ2207496.1"/>
    <property type="molecule type" value="Genomic_DNA"/>
</dbReference>
<comment type="caution">
    <text evidence="1">The sequence shown here is derived from an EMBL/GenBank/DDBJ whole genome shotgun (WGS) entry which is preliminary data.</text>
</comment>
<keyword evidence="2" id="KW-1185">Reference proteome</keyword>
<name>A0ABV0RH90_9TELE</name>
<protein>
    <submittedName>
        <fullName evidence="1">Uncharacterized protein</fullName>
    </submittedName>
</protein>
<sequence length="231" mass="25516">TLPGCFQDGFLCFQCFIEMSTSSEALKAAEELQSKPTYISGTRLIGILSEKFSGLTNGSESVSFLNSVVKSATNQKAAQPRCVHCPSGILLQEQSSFVLSSIKLDRNFVSKAEDRRTSLNFFWIYRTMKSVGTILSPTLLHVGVIGRENRLVGVDISRGWSLSLSVLIGRCVHLLLQNRRAARGPLTLRTVLKVLHIFQFKTLACQARTNDPVGFLFLGILQPSFRTTGLE</sequence>
<dbReference type="Proteomes" id="UP001434883">
    <property type="component" value="Unassembled WGS sequence"/>
</dbReference>